<accession>A0ABQ9TIA5</accession>
<feature type="compositionally biased region" description="Basic and acidic residues" evidence="1">
    <location>
        <begin position="115"/>
        <end position="132"/>
    </location>
</feature>
<keyword evidence="3" id="KW-1185">Reference proteome</keyword>
<feature type="region of interest" description="Disordered" evidence="1">
    <location>
        <begin position="54"/>
        <end position="153"/>
    </location>
</feature>
<evidence type="ECO:0000313" key="2">
    <source>
        <dbReference type="EMBL" id="KAK2084173.1"/>
    </source>
</evidence>
<reference evidence="2 3" key="1">
    <citation type="submission" date="2023-05" db="EMBL/GenBank/DDBJ databases">
        <title>B98-5 Cell Line De Novo Hybrid Assembly: An Optical Mapping Approach.</title>
        <authorList>
            <person name="Kananen K."/>
            <person name="Auerbach J.A."/>
            <person name="Kautto E."/>
            <person name="Blachly J.S."/>
        </authorList>
    </citation>
    <scope>NUCLEOTIDE SEQUENCE [LARGE SCALE GENOMIC DNA]</scope>
    <source>
        <strain evidence="2">B95-8</strain>
        <tissue evidence="2">Cell line</tissue>
    </source>
</reference>
<organism evidence="2 3">
    <name type="scientific">Saguinus oedipus</name>
    <name type="common">Cotton-top tamarin</name>
    <name type="synonym">Oedipomidas oedipus</name>
    <dbReference type="NCBI Taxonomy" id="9490"/>
    <lineage>
        <taxon>Eukaryota</taxon>
        <taxon>Metazoa</taxon>
        <taxon>Chordata</taxon>
        <taxon>Craniata</taxon>
        <taxon>Vertebrata</taxon>
        <taxon>Euteleostomi</taxon>
        <taxon>Mammalia</taxon>
        <taxon>Eutheria</taxon>
        <taxon>Euarchontoglires</taxon>
        <taxon>Primates</taxon>
        <taxon>Haplorrhini</taxon>
        <taxon>Platyrrhini</taxon>
        <taxon>Cebidae</taxon>
        <taxon>Callitrichinae</taxon>
        <taxon>Saguinus</taxon>
    </lineage>
</organism>
<dbReference type="Proteomes" id="UP001266305">
    <property type="component" value="Unassembled WGS sequence"/>
</dbReference>
<name>A0ABQ9TIA5_SAGOE</name>
<feature type="compositionally biased region" description="Acidic residues" evidence="1">
    <location>
        <begin position="79"/>
        <end position="89"/>
    </location>
</feature>
<feature type="compositionally biased region" description="Basic residues" evidence="1">
    <location>
        <begin position="55"/>
        <end position="70"/>
    </location>
</feature>
<feature type="compositionally biased region" description="Acidic residues" evidence="1">
    <location>
        <begin position="97"/>
        <end position="114"/>
    </location>
</feature>
<sequence length="153" mass="16935">MAPAAVSLLGLGNWQDAFGSPQDWLTLIACVGTSSSASSRTVVGFPVSVGCVGAWRRKRNGGQKEWRRRRQEGQREEEKGEEEGEEEEGEEKKGEEEKGEEEKGEEEKGEEEKGEGEKREEEKAEGEQKPQHTPDPALEMLSSAPCTKGRGRF</sequence>
<gene>
    <name evidence="2" type="ORF">P7K49_037206</name>
</gene>
<evidence type="ECO:0000313" key="3">
    <source>
        <dbReference type="Proteomes" id="UP001266305"/>
    </source>
</evidence>
<protein>
    <submittedName>
        <fullName evidence="2">Uncharacterized protein</fullName>
    </submittedName>
</protein>
<evidence type="ECO:0000256" key="1">
    <source>
        <dbReference type="SAM" id="MobiDB-lite"/>
    </source>
</evidence>
<comment type="caution">
    <text evidence="2">The sequence shown here is derived from an EMBL/GenBank/DDBJ whole genome shotgun (WGS) entry which is preliminary data.</text>
</comment>
<proteinExistence type="predicted"/>
<dbReference type="EMBL" id="JASSZA010000022">
    <property type="protein sequence ID" value="KAK2084173.1"/>
    <property type="molecule type" value="Genomic_DNA"/>
</dbReference>